<accession>A0ABW1HXT5</accession>
<dbReference type="Proteomes" id="UP001596207">
    <property type="component" value="Unassembled WGS sequence"/>
</dbReference>
<feature type="compositionally biased region" description="Low complexity" evidence="1">
    <location>
        <begin position="188"/>
        <end position="207"/>
    </location>
</feature>
<dbReference type="PANTHER" id="PTHR36222:SF1">
    <property type="entry name" value="SERINE PROTEASE INHIBITOR RV3364C"/>
    <property type="match status" value="1"/>
</dbReference>
<feature type="region of interest" description="Disordered" evidence="1">
    <location>
        <begin position="1"/>
        <end position="51"/>
    </location>
</feature>
<dbReference type="SMART" id="SM00960">
    <property type="entry name" value="Robl_LC7"/>
    <property type="match status" value="1"/>
</dbReference>
<dbReference type="PANTHER" id="PTHR36222">
    <property type="entry name" value="SERINE PROTEASE INHIBITOR RV3364C"/>
    <property type="match status" value="1"/>
</dbReference>
<dbReference type="SUPFAM" id="SSF103196">
    <property type="entry name" value="Roadblock/LC7 domain"/>
    <property type="match status" value="1"/>
</dbReference>
<evidence type="ECO:0000313" key="4">
    <source>
        <dbReference type="Proteomes" id="UP001596207"/>
    </source>
</evidence>
<dbReference type="InterPro" id="IPR004942">
    <property type="entry name" value="Roadblock/LAMTOR2_dom"/>
</dbReference>
<dbReference type="Pfam" id="PF03259">
    <property type="entry name" value="Robl_LC7"/>
    <property type="match status" value="1"/>
</dbReference>
<dbReference type="Gene3D" id="3.30.450.30">
    <property type="entry name" value="Dynein light chain 2a, cytoplasmic"/>
    <property type="match status" value="1"/>
</dbReference>
<dbReference type="InterPro" id="IPR053141">
    <property type="entry name" value="Mycobact_SerProt_Inhib_Rv3364c"/>
</dbReference>
<comment type="caution">
    <text evidence="3">The sequence shown here is derived from an EMBL/GenBank/DDBJ whole genome shotgun (WGS) entry which is preliminary data.</text>
</comment>
<organism evidence="3 4">
    <name type="scientific">Micromonospora harpali</name>
    <dbReference type="NCBI Taxonomy" id="1490225"/>
    <lineage>
        <taxon>Bacteria</taxon>
        <taxon>Bacillati</taxon>
        <taxon>Actinomycetota</taxon>
        <taxon>Actinomycetes</taxon>
        <taxon>Micromonosporales</taxon>
        <taxon>Micromonosporaceae</taxon>
        <taxon>Micromonospora</taxon>
    </lineage>
</organism>
<protein>
    <submittedName>
        <fullName evidence="3">Roadblock/LC7 domain-containing protein</fullName>
    </submittedName>
</protein>
<dbReference type="EMBL" id="JBHSQQ010000510">
    <property type="protein sequence ID" value="MFC5946118.1"/>
    <property type="molecule type" value="Genomic_DNA"/>
</dbReference>
<gene>
    <name evidence="3" type="ORF">ACFPZ4_32250</name>
</gene>
<feature type="domain" description="Roadblock/LAMTOR2" evidence="2">
    <location>
        <begin position="62"/>
        <end position="152"/>
    </location>
</feature>
<sequence>MTTTCPDVPTGTGPAAAGAAAATPSGTAPVVDGPAAAAQPTAGPAAHATRPAGAAAGSDALMRALDALVDRVPGARLAVLLSPDGLRLGASRGTDAAVAEQVSGMVAGLWALGAATARFCADAEPRRIVTRMPEALLHVTGIRTGVVLALHTCEQSRAADIEFEVARFATEADRHLPTQPTPPPDAPAPGAAHPTPGVPPGSGAALPAPVPPGSGPVARAG</sequence>
<keyword evidence="4" id="KW-1185">Reference proteome</keyword>
<name>A0ABW1HXT5_9ACTN</name>
<feature type="region of interest" description="Disordered" evidence="1">
    <location>
        <begin position="173"/>
        <end position="221"/>
    </location>
</feature>
<dbReference type="RefSeq" id="WP_377538992.1">
    <property type="nucleotide sequence ID" value="NZ_JBHSQQ010000510.1"/>
</dbReference>
<evidence type="ECO:0000313" key="3">
    <source>
        <dbReference type="EMBL" id="MFC5946118.1"/>
    </source>
</evidence>
<proteinExistence type="predicted"/>
<feature type="non-terminal residue" evidence="3">
    <location>
        <position position="221"/>
    </location>
</feature>
<reference evidence="4" key="1">
    <citation type="journal article" date="2019" name="Int. J. Syst. Evol. Microbiol.">
        <title>The Global Catalogue of Microorganisms (GCM) 10K type strain sequencing project: providing services to taxonomists for standard genome sequencing and annotation.</title>
        <authorList>
            <consortium name="The Broad Institute Genomics Platform"/>
            <consortium name="The Broad Institute Genome Sequencing Center for Infectious Disease"/>
            <person name="Wu L."/>
            <person name="Ma J."/>
        </authorList>
    </citation>
    <scope>NUCLEOTIDE SEQUENCE [LARGE SCALE GENOMIC DNA]</scope>
    <source>
        <strain evidence="4">CGMCC 4.7173</strain>
    </source>
</reference>
<evidence type="ECO:0000256" key="1">
    <source>
        <dbReference type="SAM" id="MobiDB-lite"/>
    </source>
</evidence>
<feature type="compositionally biased region" description="Low complexity" evidence="1">
    <location>
        <begin position="9"/>
        <end position="51"/>
    </location>
</feature>
<evidence type="ECO:0000259" key="2">
    <source>
        <dbReference type="SMART" id="SM00960"/>
    </source>
</evidence>